<accession>A0A8H4RP19</accession>
<feature type="region of interest" description="Disordered" evidence="1">
    <location>
        <begin position="349"/>
        <end position="382"/>
    </location>
</feature>
<feature type="compositionally biased region" description="Pro residues" evidence="1">
    <location>
        <begin position="354"/>
        <end position="369"/>
    </location>
</feature>
<feature type="region of interest" description="Disordered" evidence="1">
    <location>
        <begin position="1"/>
        <end position="23"/>
    </location>
</feature>
<feature type="region of interest" description="Disordered" evidence="1">
    <location>
        <begin position="39"/>
        <end position="63"/>
    </location>
</feature>
<organism evidence="2 3">
    <name type="scientific">Cudoniella acicularis</name>
    <dbReference type="NCBI Taxonomy" id="354080"/>
    <lineage>
        <taxon>Eukaryota</taxon>
        <taxon>Fungi</taxon>
        <taxon>Dikarya</taxon>
        <taxon>Ascomycota</taxon>
        <taxon>Pezizomycotina</taxon>
        <taxon>Leotiomycetes</taxon>
        <taxon>Helotiales</taxon>
        <taxon>Tricladiaceae</taxon>
        <taxon>Cudoniella</taxon>
    </lineage>
</organism>
<evidence type="ECO:0000256" key="1">
    <source>
        <dbReference type="SAM" id="MobiDB-lite"/>
    </source>
</evidence>
<evidence type="ECO:0000313" key="2">
    <source>
        <dbReference type="EMBL" id="KAF4632791.1"/>
    </source>
</evidence>
<feature type="compositionally biased region" description="Low complexity" evidence="1">
    <location>
        <begin position="128"/>
        <end position="139"/>
    </location>
</feature>
<evidence type="ECO:0000313" key="3">
    <source>
        <dbReference type="Proteomes" id="UP000566819"/>
    </source>
</evidence>
<dbReference type="Pfam" id="PF12511">
    <property type="entry name" value="DUF3716"/>
    <property type="match status" value="1"/>
</dbReference>
<comment type="caution">
    <text evidence="2">The sequence shown here is derived from an EMBL/GenBank/DDBJ whole genome shotgun (WGS) entry which is preliminary data.</text>
</comment>
<sequence length="541" mass="59255">MPPPLSPKNGDAAHAPTSTSQLHPITTFSSTASVQKCSVQSNQSRINRVHFPSTDSQADPLVTRMPKPHTIKIEPSPSSPTSNIRKKYFAPRHWHVPKVYSLAKIDNMPAREVEGSGPARDRSEHLRSPSPYEESVVSVGNEFNGFEPGHHGNESRGRKRKRKVEQGKNVLEEAAGTPMEEDCECSQEVTEASNVAHNHAVNLPQRVALKKIPAEPPTKRTKTLTSTPGVFNSQSRTASPYFGHFESSYSLSSQNRPSSWKIENADADQALANLPEVMKTKDQNKALLAMEQVRNAPFKLGRNLSNRQQFWEALVASVVGEVASTKCDKCAKENGAFSECIVNLCEGRPKTKSPVPPPSLCRPSPPETPTPSMVASGVPNGRRSDTSLFSFTATPRSPPPKTHLSSIIANEVLGGQKSNTPLIDLTTAPRPPPPTTTMPSMITNGVPHGQNPNSSSYNPVTNPYKVPLADTAPWSFLRIERNGKFEMHTIEQVRMQLSSVSNQELMALQSQSHLISAALSLEFARRSADTTEERSRKPPLR</sequence>
<name>A0A8H4RP19_9HELO</name>
<gene>
    <name evidence="2" type="ORF">G7Y89_g5338</name>
</gene>
<dbReference type="AlphaFoldDB" id="A0A8H4RP19"/>
<dbReference type="EMBL" id="JAAMPI010000316">
    <property type="protein sequence ID" value="KAF4632791.1"/>
    <property type="molecule type" value="Genomic_DNA"/>
</dbReference>
<feature type="compositionally biased region" description="Basic and acidic residues" evidence="1">
    <location>
        <begin position="111"/>
        <end position="127"/>
    </location>
</feature>
<dbReference type="InterPro" id="IPR022190">
    <property type="entry name" value="DUF3716"/>
</dbReference>
<proteinExistence type="predicted"/>
<protein>
    <submittedName>
        <fullName evidence="2">Uncharacterized protein</fullName>
    </submittedName>
</protein>
<dbReference type="Proteomes" id="UP000566819">
    <property type="component" value="Unassembled WGS sequence"/>
</dbReference>
<keyword evidence="3" id="KW-1185">Reference proteome</keyword>
<reference evidence="2 3" key="1">
    <citation type="submission" date="2020-03" db="EMBL/GenBank/DDBJ databases">
        <title>Draft Genome Sequence of Cudoniella acicularis.</title>
        <authorList>
            <person name="Buettner E."/>
            <person name="Kellner H."/>
        </authorList>
    </citation>
    <scope>NUCLEOTIDE SEQUENCE [LARGE SCALE GENOMIC DNA]</scope>
    <source>
        <strain evidence="2 3">DSM 108380</strain>
    </source>
</reference>
<feature type="region of interest" description="Disordered" evidence="1">
    <location>
        <begin position="111"/>
        <end position="165"/>
    </location>
</feature>